<feature type="region of interest" description="Disordered" evidence="1">
    <location>
        <begin position="588"/>
        <end position="615"/>
    </location>
</feature>
<keyword evidence="4" id="KW-1185">Reference proteome</keyword>
<evidence type="ECO:0000256" key="1">
    <source>
        <dbReference type="SAM" id="MobiDB-lite"/>
    </source>
</evidence>
<dbReference type="InterPro" id="IPR009050">
    <property type="entry name" value="Globin-like_sf"/>
</dbReference>
<evidence type="ECO:0000313" key="4">
    <source>
        <dbReference type="Proteomes" id="UP000243217"/>
    </source>
</evidence>
<sequence length="894" mass="103405">MGKAQSTAEQVPSDASSQDSASRGLQRKTSTKLSIHFSTMLHRSKPGHSAIYMTDASPEHHDEINWDVEFKSKIATSCECHHYMPPNMPVFPVYESMYHQACNHTWKVICKGATVKMRQYRKDGIVLFYDEFFHRLFRRDPSFTSIFPGIRKRIEVLIKAMKFMLPESPLEEELVQNRCLNLGLRHRAFPSVRPHHFATYTSTLVEVIMFWLDDVATPDIGEAWSNLIGFHLKYMLKAYLFKNVIDDEWSQNVTIPTKTTVRPALNEKASKKGRSAKNRSQVPSIDKPISAILSLSSTPVQVMSARSDDSLNSSTSPTKPIISGSFVYFEMGHQHSTAPFTGGQSGSSKRGKRPSLSISLRMASAARNLSRFYKSEMSTRETAGREISTDVGEPDWNVVFKYNIALSDEYHHYMPPNMPICPHYEVNYLAECNRSWKIICKGATNKMREYKKDGIVLYYDEFFHRLFQRDPSFTDIFPGIRKRIEVLIKAMKFMLSEKKCDTDLLITRCRNLGYRHRTIPLLRPHHFATYTSTMIEVLMYWLDNEATPDVGEAWSNLVGFHLKFMLQSYLYNNVNYQEWSQNITLPNQQEADSKRKSIATTKSTKNDNKIRKKKKVSAQVGENGITMRSTNGPSGFSLRLRSLRSQSSEAPGITRKPGDEVNWDYEKHYHLAAPEEYQHYMPPNMPICPIFQQNYHAECNRSWKLICKGASSKMREFKKDGIVLFYDEFFHRLFQRDPSFTEVFPGIRKRIETLIKAMKFMLSDNGANEEAVIQRCRNLGYRHRTIPLVRPHHFATYTSTMIEVMMYWLDSEASPDVGEAWSNLVGFHLKYMLQPYLYDNIDLEEWSQNTTIPIAPRKTPSTTKEKHHKKKPAPTKSRFPTSSFFSQHTERENK</sequence>
<feature type="region of interest" description="Disordered" evidence="1">
    <location>
        <begin position="1"/>
        <end position="28"/>
    </location>
</feature>
<evidence type="ECO:0000259" key="2">
    <source>
        <dbReference type="Pfam" id="PF00042"/>
    </source>
</evidence>
<dbReference type="GO" id="GO:0020037">
    <property type="term" value="F:heme binding"/>
    <property type="evidence" value="ECO:0007669"/>
    <property type="project" value="InterPro"/>
</dbReference>
<dbReference type="AlphaFoldDB" id="A0A1V9ZC67"/>
<dbReference type="InterPro" id="IPR044399">
    <property type="entry name" value="Mb-like_M"/>
</dbReference>
<dbReference type="Pfam" id="PF00042">
    <property type="entry name" value="Globin"/>
    <property type="match status" value="1"/>
</dbReference>
<dbReference type="CDD" id="cd01040">
    <property type="entry name" value="Mb-like"/>
    <property type="match status" value="3"/>
</dbReference>
<feature type="compositionally biased region" description="Polar residues" evidence="1">
    <location>
        <begin position="1"/>
        <end position="24"/>
    </location>
</feature>
<dbReference type="OrthoDB" id="10381604at2759"/>
<dbReference type="PANTHER" id="PTHR43396">
    <property type="entry name" value="FLAVOHEMOPROTEIN"/>
    <property type="match status" value="1"/>
</dbReference>
<dbReference type="Gene3D" id="1.10.490.10">
    <property type="entry name" value="Globins"/>
    <property type="match status" value="3"/>
</dbReference>
<dbReference type="Proteomes" id="UP000243217">
    <property type="component" value="Unassembled WGS sequence"/>
</dbReference>
<dbReference type="GO" id="GO:0071949">
    <property type="term" value="F:FAD binding"/>
    <property type="evidence" value="ECO:0007669"/>
    <property type="project" value="TreeGrafter"/>
</dbReference>
<evidence type="ECO:0000313" key="3">
    <source>
        <dbReference type="EMBL" id="OQR95606.1"/>
    </source>
</evidence>
<dbReference type="GO" id="GO:0019825">
    <property type="term" value="F:oxygen binding"/>
    <property type="evidence" value="ECO:0007669"/>
    <property type="project" value="InterPro"/>
</dbReference>
<reference evidence="3 4" key="1">
    <citation type="journal article" date="2014" name="Genome Biol. Evol.">
        <title>The secreted proteins of Achlya hypogyna and Thraustotheca clavata identify the ancestral oomycete secretome and reveal gene acquisitions by horizontal gene transfer.</title>
        <authorList>
            <person name="Misner I."/>
            <person name="Blouin N."/>
            <person name="Leonard G."/>
            <person name="Richards T.A."/>
            <person name="Lane C.E."/>
        </authorList>
    </citation>
    <scope>NUCLEOTIDE SEQUENCE [LARGE SCALE GENOMIC DNA]</scope>
    <source>
        <strain evidence="3 4">ATCC 34112</strain>
    </source>
</reference>
<dbReference type="GO" id="GO:0046210">
    <property type="term" value="P:nitric oxide catabolic process"/>
    <property type="evidence" value="ECO:0007669"/>
    <property type="project" value="TreeGrafter"/>
</dbReference>
<accession>A0A1V9ZC67</accession>
<dbReference type="InterPro" id="IPR012292">
    <property type="entry name" value="Globin/Proto"/>
</dbReference>
<organism evidence="3 4">
    <name type="scientific">Thraustotheca clavata</name>
    <dbReference type="NCBI Taxonomy" id="74557"/>
    <lineage>
        <taxon>Eukaryota</taxon>
        <taxon>Sar</taxon>
        <taxon>Stramenopiles</taxon>
        <taxon>Oomycota</taxon>
        <taxon>Saprolegniomycetes</taxon>
        <taxon>Saprolegniales</taxon>
        <taxon>Achlyaceae</taxon>
        <taxon>Thraustotheca</taxon>
    </lineage>
</organism>
<feature type="domain" description="Globin" evidence="2">
    <location>
        <begin position="728"/>
        <end position="825"/>
    </location>
</feature>
<protein>
    <recommendedName>
        <fullName evidence="2">Globin domain-containing protein</fullName>
    </recommendedName>
</protein>
<dbReference type="PANTHER" id="PTHR43396:SF6">
    <property type="entry name" value="ABL201WP"/>
    <property type="match status" value="1"/>
</dbReference>
<dbReference type="EMBL" id="JNBS01002076">
    <property type="protein sequence ID" value="OQR95606.1"/>
    <property type="molecule type" value="Genomic_DNA"/>
</dbReference>
<dbReference type="InterPro" id="IPR000971">
    <property type="entry name" value="Globin"/>
</dbReference>
<dbReference type="GO" id="GO:0071500">
    <property type="term" value="P:cellular response to nitrosative stress"/>
    <property type="evidence" value="ECO:0007669"/>
    <property type="project" value="TreeGrafter"/>
</dbReference>
<gene>
    <name evidence="3" type="ORF">THRCLA_22102</name>
</gene>
<name>A0A1V9ZC67_9STRA</name>
<proteinExistence type="predicted"/>
<feature type="compositionally biased region" description="Polar residues" evidence="1">
    <location>
        <begin position="878"/>
        <end position="887"/>
    </location>
</feature>
<feature type="region of interest" description="Disordered" evidence="1">
    <location>
        <begin position="852"/>
        <end position="894"/>
    </location>
</feature>
<comment type="caution">
    <text evidence="3">The sequence shown here is derived from an EMBL/GenBank/DDBJ whole genome shotgun (WGS) entry which is preliminary data.</text>
</comment>
<dbReference type="SUPFAM" id="SSF46458">
    <property type="entry name" value="Globin-like"/>
    <property type="match status" value="3"/>
</dbReference>
<dbReference type="GO" id="GO:0008941">
    <property type="term" value="F:nitric oxide dioxygenase NAD(P)H activity"/>
    <property type="evidence" value="ECO:0007669"/>
    <property type="project" value="TreeGrafter"/>
</dbReference>